<dbReference type="EMBL" id="CACVAY010000084">
    <property type="protein sequence ID" value="CAA6817655.1"/>
    <property type="molecule type" value="Genomic_DNA"/>
</dbReference>
<keyword evidence="7" id="KW-0227">DNA damage</keyword>
<evidence type="ECO:0000313" key="14">
    <source>
        <dbReference type="EMBL" id="CAA6817655.1"/>
    </source>
</evidence>
<dbReference type="GO" id="GO:0051539">
    <property type="term" value="F:4 iron, 4 sulfur cluster binding"/>
    <property type="evidence" value="ECO:0007669"/>
    <property type="project" value="UniProtKB-KW"/>
</dbReference>
<evidence type="ECO:0000256" key="5">
    <source>
        <dbReference type="ARBA" id="ARBA00022485"/>
    </source>
</evidence>
<accession>A0A6S6TEJ7</accession>
<evidence type="ECO:0000259" key="13">
    <source>
        <dbReference type="SMART" id="SM00986"/>
    </source>
</evidence>
<dbReference type="CDD" id="cd10030">
    <property type="entry name" value="UDG-F4_TTUDGA_SPO1dp_like"/>
    <property type="match status" value="1"/>
</dbReference>
<keyword evidence="5" id="KW-0004">4Fe-4S</keyword>
<protein>
    <recommendedName>
        <fullName evidence="4">Type-4 uracil-DNA glycosylase</fullName>
        <ecNumber evidence="3">3.2.2.27</ecNumber>
    </recommendedName>
</protein>
<keyword evidence="8" id="KW-0378">Hydrolase</keyword>
<evidence type="ECO:0000256" key="6">
    <source>
        <dbReference type="ARBA" id="ARBA00022723"/>
    </source>
</evidence>
<feature type="region of interest" description="Disordered" evidence="12">
    <location>
        <begin position="37"/>
        <end position="98"/>
    </location>
</feature>
<comment type="catalytic activity">
    <reaction evidence="1">
        <text>Hydrolyzes single-stranded DNA or mismatched double-stranded DNA and polynucleotides, releasing free uracil.</text>
        <dbReference type="EC" id="3.2.2.27"/>
    </reaction>
</comment>
<evidence type="ECO:0000256" key="7">
    <source>
        <dbReference type="ARBA" id="ARBA00022763"/>
    </source>
</evidence>
<keyword evidence="11" id="KW-0234">DNA repair</keyword>
<dbReference type="Gene3D" id="3.40.470.10">
    <property type="entry name" value="Uracil-DNA glycosylase-like domain"/>
    <property type="match status" value="1"/>
</dbReference>
<keyword evidence="10" id="KW-0411">Iron-sulfur</keyword>
<evidence type="ECO:0000256" key="8">
    <source>
        <dbReference type="ARBA" id="ARBA00022801"/>
    </source>
</evidence>
<dbReference type="InterPro" id="IPR005122">
    <property type="entry name" value="Uracil-DNA_glycosylase-like"/>
</dbReference>
<dbReference type="InterPro" id="IPR036895">
    <property type="entry name" value="Uracil-DNA_glycosylase-like_sf"/>
</dbReference>
<evidence type="ECO:0000256" key="10">
    <source>
        <dbReference type="ARBA" id="ARBA00023014"/>
    </source>
</evidence>
<evidence type="ECO:0000256" key="3">
    <source>
        <dbReference type="ARBA" id="ARBA00012030"/>
    </source>
</evidence>
<organism evidence="14">
    <name type="scientific">uncultured Thiotrichaceae bacterium</name>
    <dbReference type="NCBI Taxonomy" id="298394"/>
    <lineage>
        <taxon>Bacteria</taxon>
        <taxon>Pseudomonadati</taxon>
        <taxon>Pseudomonadota</taxon>
        <taxon>Gammaproteobacteria</taxon>
        <taxon>Thiotrichales</taxon>
        <taxon>Thiotrichaceae</taxon>
        <taxon>environmental samples</taxon>
    </lineage>
</organism>
<feature type="domain" description="Uracil-DNA glycosylase-like" evidence="13">
    <location>
        <begin position="132"/>
        <end position="280"/>
    </location>
</feature>
<dbReference type="InterPro" id="IPR005273">
    <property type="entry name" value="Ura-DNA_glyco_family4"/>
</dbReference>
<feature type="compositionally biased region" description="Polar residues" evidence="12">
    <location>
        <begin position="46"/>
        <end position="62"/>
    </location>
</feature>
<name>A0A6S6TEJ7_9GAMM</name>
<evidence type="ECO:0000256" key="12">
    <source>
        <dbReference type="SAM" id="MobiDB-lite"/>
    </source>
</evidence>
<dbReference type="AlphaFoldDB" id="A0A6S6TEJ7"/>
<evidence type="ECO:0000256" key="9">
    <source>
        <dbReference type="ARBA" id="ARBA00023004"/>
    </source>
</evidence>
<evidence type="ECO:0000256" key="11">
    <source>
        <dbReference type="ARBA" id="ARBA00023204"/>
    </source>
</evidence>
<evidence type="ECO:0000256" key="1">
    <source>
        <dbReference type="ARBA" id="ARBA00001400"/>
    </source>
</evidence>
<dbReference type="EC" id="3.2.2.27" evidence="3"/>
<dbReference type="GO" id="GO:0006281">
    <property type="term" value="P:DNA repair"/>
    <property type="evidence" value="ECO:0007669"/>
    <property type="project" value="UniProtKB-KW"/>
</dbReference>
<dbReference type="Pfam" id="PF03167">
    <property type="entry name" value="UDG"/>
    <property type="match status" value="1"/>
</dbReference>
<feature type="compositionally biased region" description="Polar residues" evidence="12">
    <location>
        <begin position="83"/>
        <end position="92"/>
    </location>
</feature>
<sequence>MDQQQRYSYLKALRIPVWVHQQSVVADLNVNPAPNKVSAQAVEKPIQSTTPSQPEQQYSPTPKQERSNSKISSMLKELERKPSTANSSSEQPASGIRISAKDVSQLDWKTLRHNVTECRQCSLADYRGQTVFGAGDTSANWMIIGEAPGADEDRQGQPFVGRAGQLLNNMLRAIDLPRQSVYIANILKCRPPNNRDPRPEEAAHCMGYLHRQIALVNPAIILVVGRIAAQNLLQSKETLGRLRNTTHYLADTKTPVIVTYHPAYLLRQPLEKRKAWEDLKRARSIANTIIE</sequence>
<dbReference type="GO" id="GO:0046872">
    <property type="term" value="F:metal ion binding"/>
    <property type="evidence" value="ECO:0007669"/>
    <property type="project" value="UniProtKB-KW"/>
</dbReference>
<comment type="similarity">
    <text evidence="2">Belongs to the uracil-DNA glycosylase (UDG) superfamily. Type 4 (UDGa) family.</text>
</comment>
<dbReference type="SUPFAM" id="SSF52141">
    <property type="entry name" value="Uracil-DNA glycosylase-like"/>
    <property type="match status" value="1"/>
</dbReference>
<keyword evidence="6" id="KW-0479">Metal-binding</keyword>
<gene>
    <name evidence="14" type="ORF">HELGO_WM4856</name>
</gene>
<dbReference type="PANTHER" id="PTHR33693">
    <property type="entry name" value="TYPE-5 URACIL-DNA GLYCOSYLASE"/>
    <property type="match status" value="1"/>
</dbReference>
<reference evidence="14" key="1">
    <citation type="submission" date="2020-01" db="EMBL/GenBank/DDBJ databases">
        <authorList>
            <person name="Meier V. D."/>
            <person name="Meier V D."/>
        </authorList>
    </citation>
    <scope>NUCLEOTIDE SEQUENCE</scope>
    <source>
        <strain evidence="14">HLG_WM_MAG_07</strain>
    </source>
</reference>
<dbReference type="PANTHER" id="PTHR33693:SF1">
    <property type="entry name" value="TYPE-4 URACIL-DNA GLYCOSYLASE"/>
    <property type="match status" value="1"/>
</dbReference>
<evidence type="ECO:0000256" key="4">
    <source>
        <dbReference type="ARBA" id="ARBA00019403"/>
    </source>
</evidence>
<keyword evidence="9" id="KW-0408">Iron</keyword>
<evidence type="ECO:0000256" key="2">
    <source>
        <dbReference type="ARBA" id="ARBA00006521"/>
    </source>
</evidence>
<proteinExistence type="inferred from homology"/>
<dbReference type="NCBIfam" id="TIGR00758">
    <property type="entry name" value="UDG_fam4"/>
    <property type="match status" value="1"/>
</dbReference>
<dbReference type="InterPro" id="IPR051536">
    <property type="entry name" value="UDG_Type-4/5"/>
</dbReference>
<dbReference type="GO" id="GO:0004844">
    <property type="term" value="F:uracil DNA N-glycosylase activity"/>
    <property type="evidence" value="ECO:0007669"/>
    <property type="project" value="UniProtKB-EC"/>
</dbReference>
<dbReference type="SMART" id="SM00987">
    <property type="entry name" value="UreE_C"/>
    <property type="match status" value="1"/>
</dbReference>
<dbReference type="SMART" id="SM00986">
    <property type="entry name" value="UDG"/>
    <property type="match status" value="1"/>
</dbReference>